<evidence type="ECO:0000256" key="5">
    <source>
        <dbReference type="SAM" id="MobiDB-lite"/>
    </source>
</evidence>
<feature type="region of interest" description="Disordered" evidence="5">
    <location>
        <begin position="331"/>
        <end position="359"/>
    </location>
</feature>
<dbReference type="InterPro" id="IPR052185">
    <property type="entry name" value="IPC_Synthase-Related"/>
</dbReference>
<sequence>MTSHTTTPTRPGRRLIRELLLVAGLFAVYKAGRMLSTGRTDEAFRNAARVWDAERALHLPGEGAVQRLLLHSEGVVHAANTYYAAVHFPATVLFLVWLYLRRPGHYLWTRRVLTVLTGAALVLHLSFPLAPPRMLGAAHLVDTGQVYGPTVYRAAPDADTVANQFAAMPSLHFGWALMLALGMIAATRSRWRALWLLHPLATLLVVVGTANHYWADAAVATLLLGAALLLIPRPTARTDTGAEAVRTLPRPPRPATPAATRTATALARAATPARSVALAGTAAPAGAANPTRAAALAPVAAPGSAVAPSRVPAVAPARVPVAAPGPVVAREAAPGAADGGPPGLPGPVRALPVPAGGER</sequence>
<evidence type="ECO:0000256" key="3">
    <source>
        <dbReference type="ARBA" id="ARBA00022989"/>
    </source>
</evidence>
<evidence type="ECO:0000256" key="4">
    <source>
        <dbReference type="ARBA" id="ARBA00023136"/>
    </source>
</evidence>
<name>A0ABN0VCS6_9ACTN</name>
<organism evidence="8 9">
    <name type="scientific">Streptomyces polychromogenes</name>
    <dbReference type="NCBI Taxonomy" id="67342"/>
    <lineage>
        <taxon>Bacteria</taxon>
        <taxon>Bacillati</taxon>
        <taxon>Actinomycetota</taxon>
        <taxon>Actinomycetes</taxon>
        <taxon>Kitasatosporales</taxon>
        <taxon>Streptomycetaceae</taxon>
        <taxon>Streptomyces</taxon>
    </lineage>
</organism>
<keyword evidence="2 6" id="KW-0812">Transmembrane</keyword>
<evidence type="ECO:0000256" key="6">
    <source>
        <dbReference type="SAM" id="Phobius"/>
    </source>
</evidence>
<feature type="transmembrane region" description="Helical" evidence="6">
    <location>
        <begin position="112"/>
        <end position="130"/>
    </location>
</feature>
<keyword evidence="4 6" id="KW-0472">Membrane</keyword>
<protein>
    <recommendedName>
        <fullName evidence="7">Inositolphosphotransferase Aur1/Ipt1 domain-containing protein</fullName>
    </recommendedName>
</protein>
<dbReference type="PANTHER" id="PTHR31310">
    <property type="match status" value="1"/>
</dbReference>
<dbReference type="RefSeq" id="WP_344157741.1">
    <property type="nucleotide sequence ID" value="NZ_BAAABV010000015.1"/>
</dbReference>
<feature type="domain" description="Inositolphosphotransferase Aur1/Ipt1" evidence="7">
    <location>
        <begin position="50"/>
        <end position="229"/>
    </location>
</feature>
<keyword evidence="3 6" id="KW-1133">Transmembrane helix</keyword>
<feature type="transmembrane region" description="Helical" evidence="6">
    <location>
        <begin position="82"/>
        <end position="100"/>
    </location>
</feature>
<feature type="transmembrane region" description="Helical" evidence="6">
    <location>
        <begin position="165"/>
        <end position="184"/>
    </location>
</feature>
<accession>A0ABN0VCS6</accession>
<feature type="transmembrane region" description="Helical" evidence="6">
    <location>
        <begin position="191"/>
        <end position="207"/>
    </location>
</feature>
<evidence type="ECO:0000259" key="7">
    <source>
        <dbReference type="Pfam" id="PF14378"/>
    </source>
</evidence>
<feature type="compositionally biased region" description="Low complexity" evidence="5">
    <location>
        <begin position="346"/>
        <end position="359"/>
    </location>
</feature>
<dbReference type="PANTHER" id="PTHR31310:SF7">
    <property type="entry name" value="PA-PHOSPHATASE RELATED-FAMILY PROTEIN DDB_G0268928"/>
    <property type="match status" value="1"/>
</dbReference>
<keyword evidence="9" id="KW-1185">Reference proteome</keyword>
<evidence type="ECO:0000313" key="9">
    <source>
        <dbReference type="Proteomes" id="UP001501867"/>
    </source>
</evidence>
<evidence type="ECO:0000256" key="2">
    <source>
        <dbReference type="ARBA" id="ARBA00022692"/>
    </source>
</evidence>
<comment type="subcellular location">
    <subcellularLocation>
        <location evidence="1">Membrane</location>
        <topology evidence="1">Multi-pass membrane protein</topology>
    </subcellularLocation>
</comment>
<evidence type="ECO:0000313" key="8">
    <source>
        <dbReference type="EMBL" id="GAA0287150.1"/>
    </source>
</evidence>
<comment type="caution">
    <text evidence="8">The sequence shown here is derived from an EMBL/GenBank/DDBJ whole genome shotgun (WGS) entry which is preliminary data.</text>
</comment>
<dbReference type="Pfam" id="PF14378">
    <property type="entry name" value="PAP2_3"/>
    <property type="match status" value="1"/>
</dbReference>
<dbReference type="InterPro" id="IPR026841">
    <property type="entry name" value="Aur1/Ipt1"/>
</dbReference>
<proteinExistence type="predicted"/>
<dbReference type="CDD" id="cd03386">
    <property type="entry name" value="PAP2_Aur1_like"/>
    <property type="match status" value="1"/>
</dbReference>
<evidence type="ECO:0000256" key="1">
    <source>
        <dbReference type="ARBA" id="ARBA00004141"/>
    </source>
</evidence>
<feature type="transmembrane region" description="Helical" evidence="6">
    <location>
        <begin position="15"/>
        <end position="32"/>
    </location>
</feature>
<dbReference type="EMBL" id="BAAABV010000015">
    <property type="protein sequence ID" value="GAA0287150.1"/>
    <property type="molecule type" value="Genomic_DNA"/>
</dbReference>
<gene>
    <name evidence="8" type="ORF">GCM10010302_26900</name>
</gene>
<reference evidence="8 9" key="1">
    <citation type="journal article" date="2019" name="Int. J. Syst. Evol. Microbiol.">
        <title>The Global Catalogue of Microorganisms (GCM) 10K type strain sequencing project: providing services to taxonomists for standard genome sequencing and annotation.</title>
        <authorList>
            <consortium name="The Broad Institute Genomics Platform"/>
            <consortium name="The Broad Institute Genome Sequencing Center for Infectious Disease"/>
            <person name="Wu L."/>
            <person name="Ma J."/>
        </authorList>
    </citation>
    <scope>NUCLEOTIDE SEQUENCE [LARGE SCALE GENOMIC DNA]</scope>
    <source>
        <strain evidence="8 9">JCM 4505</strain>
    </source>
</reference>
<dbReference type="Proteomes" id="UP001501867">
    <property type="component" value="Unassembled WGS sequence"/>
</dbReference>